<dbReference type="Gene3D" id="2.60.40.10">
    <property type="entry name" value="Immunoglobulins"/>
    <property type="match status" value="1"/>
</dbReference>
<dbReference type="AlphaFoldDB" id="A0A7L3N0S5"/>
<organism evidence="2 3">
    <name type="scientific">Oreotrochilus melanogaster</name>
    <dbReference type="NCBI Taxonomy" id="689266"/>
    <lineage>
        <taxon>Eukaryota</taxon>
        <taxon>Metazoa</taxon>
        <taxon>Chordata</taxon>
        <taxon>Craniata</taxon>
        <taxon>Vertebrata</taxon>
        <taxon>Euteleostomi</taxon>
        <taxon>Archelosauria</taxon>
        <taxon>Archosauria</taxon>
        <taxon>Dinosauria</taxon>
        <taxon>Saurischia</taxon>
        <taxon>Theropoda</taxon>
        <taxon>Coelurosauria</taxon>
        <taxon>Aves</taxon>
        <taxon>Neognathae</taxon>
        <taxon>Neoaves</taxon>
        <taxon>Strisores</taxon>
        <taxon>Apodiformes</taxon>
        <taxon>Trochilidae</taxon>
        <taxon>Oreotrochilus</taxon>
    </lineage>
</organism>
<feature type="compositionally biased region" description="Low complexity" evidence="1">
    <location>
        <begin position="202"/>
        <end position="222"/>
    </location>
</feature>
<dbReference type="Pfam" id="PF14646">
    <property type="entry name" value="MYCBPAP"/>
    <property type="match status" value="1"/>
</dbReference>
<dbReference type="PANTHER" id="PTHR48421:SF1">
    <property type="entry name" value="MYCBP-ASSOCIATED PROTEIN"/>
    <property type="match status" value="1"/>
</dbReference>
<feature type="region of interest" description="Disordered" evidence="1">
    <location>
        <begin position="199"/>
        <end position="223"/>
    </location>
</feature>
<keyword evidence="3" id="KW-1185">Reference proteome</keyword>
<reference evidence="2 3" key="1">
    <citation type="submission" date="2019-09" db="EMBL/GenBank/DDBJ databases">
        <title>Bird 10,000 Genomes (B10K) Project - Family phase.</title>
        <authorList>
            <person name="Zhang G."/>
        </authorList>
    </citation>
    <scope>NUCLEOTIDE SEQUENCE [LARGE SCALE GENOMIC DNA]</scope>
    <source>
        <strain evidence="2">OUT-0002</strain>
    </source>
</reference>
<dbReference type="InterPro" id="IPR013783">
    <property type="entry name" value="Ig-like_fold"/>
</dbReference>
<dbReference type="PANTHER" id="PTHR48421">
    <property type="entry name" value="MYCBP-ASSOCIATED PROTEIN"/>
    <property type="match status" value="1"/>
</dbReference>
<dbReference type="Proteomes" id="UP000579904">
    <property type="component" value="Unassembled WGS sequence"/>
</dbReference>
<accession>A0A7L3N0S5</accession>
<evidence type="ECO:0000256" key="1">
    <source>
        <dbReference type="SAM" id="MobiDB-lite"/>
    </source>
</evidence>
<feature type="non-terminal residue" evidence="2">
    <location>
        <position position="1"/>
    </location>
</feature>
<evidence type="ECO:0000313" key="3">
    <source>
        <dbReference type="Proteomes" id="UP000579904"/>
    </source>
</evidence>
<name>A0A7L3N0S5_9AVES</name>
<feature type="compositionally biased region" description="Polar residues" evidence="1">
    <location>
        <begin position="474"/>
        <end position="493"/>
    </location>
</feature>
<feature type="non-terminal residue" evidence="2">
    <location>
        <position position="640"/>
    </location>
</feature>
<dbReference type="EMBL" id="VZUB01000968">
    <property type="protein sequence ID" value="NXU71291.1"/>
    <property type="molecule type" value="Genomic_DNA"/>
</dbReference>
<gene>
    <name evidence="2" type="primary">Mycbpap</name>
    <name evidence="2" type="ORF">OREMEL_R12693</name>
</gene>
<protein>
    <submittedName>
        <fullName evidence="2">MYBPP protein</fullName>
    </submittedName>
</protein>
<dbReference type="OrthoDB" id="10263316at2759"/>
<sequence length="640" mass="72067">QTADFIEVSSQDVTTASLKEKCKRKKKKVHQSLLTQHKALQSWDHHMAIRKKQEKYLGEILQRPEDELLMSVSEHYRQIQEERDLIDWNLPALLPGKGYRRGSEFWSQPERIGDELTGLTLTLTQRERGCPEPVTHVGKPHAVRMETGLKPPKKIPFYETWDKSLFLKQRRQELKPILEELNFYKPDLDGLEVIGTGQPFTSVSRESSPPSTSSNESESLGSLQDDLDAVPEAVQGPSLVFGGHPACWISYTTPCRDKVGVTAEVTFETKTGELAESSLTVSNDGTTAIWYEWMRLPKGIPFKKNKEMRMPCFYFDTRPGVILPGQTRKFSILFKSETAGVFSEYWEFRTHPLLLGGALLQMLLCGLAECVDKWADVREKLKCDLAARVAASVAKESLERCLAQIRTPERAPSPVGASVTEEDLFHLKNPKLHYQHQVVKQLHELWGKHMTVPSATEEEVPSGQQGMGKDTECQEGTSEAQPPQGSTTEVPSWKNTLEENLNHTADVKKEEPGWNYSFEDFKQVLTPVPPGAVPSWGCGLGLRTQVSLHGPCVFSLSHQAILSIPNEEEQEAALAQLNRAALELCVEQRPTQTNLLYQTCLMLWCETIDSMVSCSMRLRSSLELPENTTYLDTFPEETGK</sequence>
<comment type="caution">
    <text evidence="2">The sequence shown here is derived from an EMBL/GenBank/DDBJ whole genome shotgun (WGS) entry which is preliminary data.</text>
</comment>
<proteinExistence type="predicted"/>
<evidence type="ECO:0000313" key="2">
    <source>
        <dbReference type="EMBL" id="NXU71291.1"/>
    </source>
</evidence>
<feature type="region of interest" description="Disordered" evidence="1">
    <location>
        <begin position="454"/>
        <end position="493"/>
    </location>
</feature>
<dbReference type="InterPro" id="IPR032707">
    <property type="entry name" value="MYCBPAP"/>
</dbReference>